<comment type="caution">
    <text evidence="3">The sequence shown here is derived from an EMBL/GenBank/DDBJ whole genome shotgun (WGS) entry which is preliminary data.</text>
</comment>
<dbReference type="AlphaFoldDB" id="D1QRI7"/>
<accession>D1QRI7</accession>
<name>D1QRI7_9BACT</name>
<dbReference type="Proteomes" id="UP000004079">
    <property type="component" value="Unassembled WGS sequence"/>
</dbReference>
<keyword evidence="2" id="KW-0812">Transmembrane</keyword>
<feature type="compositionally biased region" description="Polar residues" evidence="1">
    <location>
        <begin position="33"/>
        <end position="42"/>
    </location>
</feature>
<keyword evidence="2" id="KW-1133">Transmembrane helix</keyword>
<keyword evidence="2" id="KW-0472">Membrane</keyword>
<organism evidence="3 4">
    <name type="scientific">Segatella oris F0302</name>
    <dbReference type="NCBI Taxonomy" id="649760"/>
    <lineage>
        <taxon>Bacteria</taxon>
        <taxon>Pseudomonadati</taxon>
        <taxon>Bacteroidota</taxon>
        <taxon>Bacteroidia</taxon>
        <taxon>Bacteroidales</taxon>
        <taxon>Prevotellaceae</taxon>
        <taxon>Segatella</taxon>
    </lineage>
</organism>
<dbReference type="EMBL" id="ACUZ02000030">
    <property type="protein sequence ID" value="EFB32062.1"/>
    <property type="molecule type" value="Genomic_DNA"/>
</dbReference>
<dbReference type="HOGENOM" id="CLU_139150_0_0_10"/>
<evidence type="ECO:0000313" key="3">
    <source>
        <dbReference type="EMBL" id="EFB32062.1"/>
    </source>
</evidence>
<proteinExistence type="predicted"/>
<evidence type="ECO:0000313" key="4">
    <source>
        <dbReference type="Proteomes" id="UP000004079"/>
    </source>
</evidence>
<sequence length="161" mass="18681">MGKRSFRRGTMNENQRKSAFPYGGKSKNDENRLSLTGENQKSAKIGFPSRGKIKNQRKSPFPHGGKQKIGKNWLSQHWENKKSSKIGFPNIGKTKNWRKSAFPTLGRIKNTIGCISQLLERRKTPKVFYLTFGVQFILTHPLAFYYFANRWQDIILLRPYS</sequence>
<protein>
    <submittedName>
        <fullName evidence="3">Uncharacterized protein</fullName>
    </submittedName>
</protein>
<gene>
    <name evidence="3" type="ORF">HMPREF0971_01593</name>
</gene>
<evidence type="ECO:0000256" key="2">
    <source>
        <dbReference type="SAM" id="Phobius"/>
    </source>
</evidence>
<feature type="region of interest" description="Disordered" evidence="1">
    <location>
        <begin position="1"/>
        <end position="69"/>
    </location>
</feature>
<reference evidence="3 4" key="1">
    <citation type="submission" date="2009-11" db="EMBL/GenBank/DDBJ databases">
        <authorList>
            <person name="Weinstock G."/>
            <person name="Sodergren E."/>
            <person name="Clifton S."/>
            <person name="Fulton L."/>
            <person name="Fulton B."/>
            <person name="Courtney L."/>
            <person name="Fronick C."/>
            <person name="Harrison M."/>
            <person name="Strong C."/>
            <person name="Farmer C."/>
            <person name="Delahaunty K."/>
            <person name="Markovic C."/>
            <person name="Hall O."/>
            <person name="Minx P."/>
            <person name="Tomlinson C."/>
            <person name="Mitreva M."/>
            <person name="Nelson J."/>
            <person name="Hou S."/>
            <person name="Wollam A."/>
            <person name="Pepin K.H."/>
            <person name="Johnson M."/>
            <person name="Bhonagiri V."/>
            <person name="Nash W.E."/>
            <person name="Warren W."/>
            <person name="Chinwalla A."/>
            <person name="Mardis E.R."/>
            <person name="Wilson R.K."/>
        </authorList>
    </citation>
    <scope>NUCLEOTIDE SEQUENCE [LARGE SCALE GENOMIC DNA]</scope>
    <source>
        <strain evidence="3 4">F0302</strain>
    </source>
</reference>
<evidence type="ECO:0000256" key="1">
    <source>
        <dbReference type="SAM" id="MobiDB-lite"/>
    </source>
</evidence>
<feature type="transmembrane region" description="Helical" evidence="2">
    <location>
        <begin position="127"/>
        <end position="148"/>
    </location>
</feature>